<gene>
    <name evidence="2" type="ORF">UFOVP361_139</name>
</gene>
<name>A0A6J7WWA7_9CAUD</name>
<organism evidence="2">
    <name type="scientific">uncultured Caudovirales phage</name>
    <dbReference type="NCBI Taxonomy" id="2100421"/>
    <lineage>
        <taxon>Viruses</taxon>
        <taxon>Duplodnaviria</taxon>
        <taxon>Heunggongvirae</taxon>
        <taxon>Uroviricota</taxon>
        <taxon>Caudoviricetes</taxon>
        <taxon>Peduoviridae</taxon>
        <taxon>Maltschvirus</taxon>
        <taxon>Maltschvirus maltsch</taxon>
    </lineage>
</organism>
<evidence type="ECO:0000256" key="1">
    <source>
        <dbReference type="SAM" id="MobiDB-lite"/>
    </source>
</evidence>
<feature type="compositionally biased region" description="Polar residues" evidence="1">
    <location>
        <begin position="48"/>
        <end position="63"/>
    </location>
</feature>
<sequence length="139" mass="15687">MMNPNQFAEALDIVKRSKGLIEGNDARTVFKATGIRSWPIDSMPTGMPSRNSSLENTGSVSSRETLHTAQDYLHGPTVREYLKPGGTPEMDPHYPDREYLPEVYETPRGSKWIDEGHHRIVASRLRGDSHTDVYEGYIL</sequence>
<evidence type="ECO:0000313" key="2">
    <source>
        <dbReference type="EMBL" id="CAB5222339.1"/>
    </source>
</evidence>
<protein>
    <submittedName>
        <fullName evidence="2">Uncharacterized protein</fullName>
    </submittedName>
</protein>
<feature type="region of interest" description="Disordered" evidence="1">
    <location>
        <begin position="41"/>
        <end position="97"/>
    </location>
</feature>
<dbReference type="EMBL" id="LR798301">
    <property type="protein sequence ID" value="CAB5222339.1"/>
    <property type="molecule type" value="Genomic_DNA"/>
</dbReference>
<proteinExistence type="predicted"/>
<accession>A0A6J7WWA7</accession>
<reference evidence="2" key="1">
    <citation type="submission" date="2020-05" db="EMBL/GenBank/DDBJ databases">
        <authorList>
            <person name="Chiriac C."/>
            <person name="Salcher M."/>
            <person name="Ghai R."/>
            <person name="Kavagutti S V."/>
        </authorList>
    </citation>
    <scope>NUCLEOTIDE SEQUENCE</scope>
</reference>